<evidence type="ECO:0000256" key="17">
    <source>
        <dbReference type="PIRSR" id="PIRSR000099-4"/>
    </source>
</evidence>
<comment type="pathway">
    <text evidence="2 12">Amino-acid biosynthesis; L-histidine biosynthesis; L-histidine from 5-phospho-alpha-D-ribose 1-diphosphate: step 9/9.</text>
</comment>
<feature type="binding site" evidence="12 16">
    <location>
        <position position="280"/>
    </location>
    <ligand>
        <name>substrate</name>
    </ligand>
</feature>
<dbReference type="PIRSF" id="PIRSF000099">
    <property type="entry name" value="Histidinol_dh"/>
    <property type="match status" value="1"/>
</dbReference>
<dbReference type="PRINTS" id="PR00083">
    <property type="entry name" value="HOLDHDRGNASE"/>
</dbReference>
<dbReference type="GO" id="GO:0004399">
    <property type="term" value="F:histidinol dehydrogenase activity"/>
    <property type="evidence" value="ECO:0007669"/>
    <property type="project" value="UniProtKB-UniRule"/>
</dbReference>
<dbReference type="Gene3D" id="1.20.5.1300">
    <property type="match status" value="1"/>
</dbReference>
<evidence type="ECO:0000256" key="16">
    <source>
        <dbReference type="PIRSR" id="PIRSR000099-3"/>
    </source>
</evidence>
<evidence type="ECO:0000256" key="14">
    <source>
        <dbReference type="PIRSR" id="PIRSR000099-1"/>
    </source>
</evidence>
<keyword evidence="8 12" id="KW-0560">Oxidoreductase</keyword>
<evidence type="ECO:0000256" key="2">
    <source>
        <dbReference type="ARBA" id="ARBA00004940"/>
    </source>
</evidence>
<dbReference type="NCBIfam" id="TIGR00069">
    <property type="entry name" value="hisD"/>
    <property type="match status" value="1"/>
</dbReference>
<evidence type="ECO:0000256" key="1">
    <source>
        <dbReference type="ARBA" id="ARBA00003850"/>
    </source>
</evidence>
<dbReference type="GO" id="GO:0008270">
    <property type="term" value="F:zinc ion binding"/>
    <property type="evidence" value="ECO:0007669"/>
    <property type="project" value="UniProtKB-UniRule"/>
</dbReference>
<dbReference type="InterPro" id="IPR016161">
    <property type="entry name" value="Ald_DH/histidinol_DH"/>
</dbReference>
<evidence type="ECO:0000256" key="8">
    <source>
        <dbReference type="ARBA" id="ARBA00023002"/>
    </source>
</evidence>
<evidence type="ECO:0000256" key="5">
    <source>
        <dbReference type="ARBA" id="ARBA00016531"/>
    </source>
</evidence>
<feature type="binding site" evidence="12 16">
    <location>
        <position position="258"/>
    </location>
    <ligand>
        <name>substrate</name>
    </ligand>
</feature>
<evidence type="ECO:0000313" key="20">
    <source>
        <dbReference type="Proteomes" id="UP000030982"/>
    </source>
</evidence>
<feature type="active site" description="Proton acceptor" evidence="12 14">
    <location>
        <position position="350"/>
    </location>
</feature>
<dbReference type="OrthoDB" id="9805269at2"/>
<gene>
    <name evidence="12" type="primary">hisD</name>
    <name evidence="19" type="ORF">LK10_10040</name>
</gene>
<evidence type="ECO:0000256" key="18">
    <source>
        <dbReference type="RuleBase" id="RU004175"/>
    </source>
</evidence>
<evidence type="ECO:0000256" key="4">
    <source>
        <dbReference type="ARBA" id="ARBA00012965"/>
    </source>
</evidence>
<evidence type="ECO:0000256" key="12">
    <source>
        <dbReference type="HAMAP-Rule" id="MF_01024"/>
    </source>
</evidence>
<dbReference type="Pfam" id="PF00815">
    <property type="entry name" value="Histidinol_dh"/>
    <property type="match status" value="1"/>
</dbReference>
<dbReference type="UniPathway" id="UPA00031">
    <property type="reaction ID" value="UER00014"/>
</dbReference>
<dbReference type="CDD" id="cd06572">
    <property type="entry name" value="Histidinol_dh"/>
    <property type="match status" value="1"/>
</dbReference>
<feature type="binding site" evidence="12 15">
    <location>
        <position position="138"/>
    </location>
    <ligand>
        <name>NAD(+)</name>
        <dbReference type="ChEBI" id="CHEBI:57540"/>
    </ligand>
</feature>
<feature type="binding site" evidence="12 17">
    <location>
        <position position="283"/>
    </location>
    <ligand>
        <name>Zn(2+)</name>
        <dbReference type="ChEBI" id="CHEBI:29105"/>
    </ligand>
</feature>
<feature type="binding site" evidence="12 17">
    <location>
        <position position="442"/>
    </location>
    <ligand>
        <name>Zn(2+)</name>
        <dbReference type="ChEBI" id="CHEBI:29105"/>
    </ligand>
</feature>
<dbReference type="PANTHER" id="PTHR21256">
    <property type="entry name" value="HISTIDINOL DEHYDROGENASE HDH"/>
    <property type="match status" value="1"/>
</dbReference>
<feature type="active site" description="Proton acceptor" evidence="12 14">
    <location>
        <position position="349"/>
    </location>
</feature>
<feature type="binding site" evidence="12 16">
    <location>
        <position position="383"/>
    </location>
    <ligand>
        <name>substrate</name>
    </ligand>
</feature>
<dbReference type="InterPro" id="IPR012131">
    <property type="entry name" value="Hstdl_DH"/>
</dbReference>
<dbReference type="EC" id="1.1.1.23" evidence="4 12"/>
<dbReference type="Gene3D" id="3.40.50.1980">
    <property type="entry name" value="Nitrogenase molybdenum iron protein domain"/>
    <property type="match status" value="2"/>
</dbReference>
<feature type="binding site" evidence="12 17">
    <location>
        <position position="280"/>
    </location>
    <ligand>
        <name>Zn(2+)</name>
        <dbReference type="ChEBI" id="CHEBI:29105"/>
    </ligand>
</feature>
<feature type="binding site" evidence="12 16">
    <location>
        <position position="350"/>
    </location>
    <ligand>
        <name>substrate</name>
    </ligand>
</feature>
<keyword evidence="12" id="KW-0028">Amino-acid biosynthesis</keyword>
<organism evidence="19 20">
    <name type="scientific">Sinomonas humi</name>
    <dbReference type="NCBI Taxonomy" id="1338436"/>
    <lineage>
        <taxon>Bacteria</taxon>
        <taxon>Bacillati</taxon>
        <taxon>Actinomycetota</taxon>
        <taxon>Actinomycetes</taxon>
        <taxon>Micrococcales</taxon>
        <taxon>Micrococcaceae</taxon>
        <taxon>Sinomonas</taxon>
    </lineage>
</organism>
<dbReference type="InterPro" id="IPR022695">
    <property type="entry name" value="Histidinol_DH_monofunct"/>
</dbReference>
<dbReference type="PANTHER" id="PTHR21256:SF2">
    <property type="entry name" value="HISTIDINE BIOSYNTHESIS TRIFUNCTIONAL PROTEIN"/>
    <property type="match status" value="1"/>
</dbReference>
<evidence type="ECO:0000256" key="15">
    <source>
        <dbReference type="PIRSR" id="PIRSR000099-2"/>
    </source>
</evidence>
<keyword evidence="10 12" id="KW-0368">Histidine biosynthesis</keyword>
<evidence type="ECO:0000256" key="7">
    <source>
        <dbReference type="ARBA" id="ARBA00022833"/>
    </source>
</evidence>
<evidence type="ECO:0000256" key="3">
    <source>
        <dbReference type="ARBA" id="ARBA00010178"/>
    </source>
</evidence>
<comment type="similarity">
    <text evidence="3 12 13 18">Belongs to the histidinol dehydrogenase family.</text>
</comment>
<proteinExistence type="inferred from homology"/>
<feature type="binding site" evidence="12 15">
    <location>
        <position position="202"/>
    </location>
    <ligand>
        <name>NAD(+)</name>
        <dbReference type="ChEBI" id="CHEBI:57540"/>
    </ligand>
</feature>
<dbReference type="EMBL" id="JTDL01000104">
    <property type="protein sequence ID" value="KHL03116.1"/>
    <property type="molecule type" value="Genomic_DNA"/>
</dbReference>
<evidence type="ECO:0000256" key="13">
    <source>
        <dbReference type="PIRNR" id="PIRNR000099"/>
    </source>
</evidence>
<comment type="function">
    <text evidence="1 12">Catalyzes the sequential NAD-dependent oxidations of L-histidinol to L-histidinaldehyde and then to L-histidine.</text>
</comment>
<feature type="binding site" evidence="12 16">
    <location>
        <position position="437"/>
    </location>
    <ligand>
        <name>substrate</name>
    </ligand>
</feature>
<keyword evidence="9 12" id="KW-0520">NAD</keyword>
<dbReference type="GO" id="GO:0000105">
    <property type="term" value="P:L-histidine biosynthetic process"/>
    <property type="evidence" value="ECO:0007669"/>
    <property type="project" value="UniProtKB-UniRule"/>
</dbReference>
<evidence type="ECO:0000313" key="19">
    <source>
        <dbReference type="EMBL" id="KHL03116.1"/>
    </source>
</evidence>
<keyword evidence="6 12" id="KW-0479">Metal-binding</keyword>
<dbReference type="GO" id="GO:0051287">
    <property type="term" value="F:NAD binding"/>
    <property type="evidence" value="ECO:0007669"/>
    <property type="project" value="InterPro"/>
</dbReference>
<keyword evidence="7 12" id="KW-0862">Zinc</keyword>
<dbReference type="GO" id="GO:0005829">
    <property type="term" value="C:cytosol"/>
    <property type="evidence" value="ECO:0007669"/>
    <property type="project" value="TreeGrafter"/>
</dbReference>
<evidence type="ECO:0000256" key="10">
    <source>
        <dbReference type="ARBA" id="ARBA00023102"/>
    </source>
</evidence>
<keyword evidence="20" id="KW-1185">Reference proteome</keyword>
<dbReference type="Proteomes" id="UP000030982">
    <property type="component" value="Unassembled WGS sequence"/>
</dbReference>
<dbReference type="HAMAP" id="MF_01024">
    <property type="entry name" value="HisD"/>
    <property type="match status" value="1"/>
</dbReference>
<comment type="cofactor">
    <cofactor evidence="12 17">
        <name>Zn(2+)</name>
        <dbReference type="ChEBI" id="CHEBI:29105"/>
    </cofactor>
    <text evidence="12 17">Binds 1 zinc ion per subunit.</text>
</comment>
<comment type="caution">
    <text evidence="19">The sequence shown here is derived from an EMBL/GenBank/DDBJ whole genome shotgun (WGS) entry which is preliminary data.</text>
</comment>
<dbReference type="STRING" id="1338436.LK10_10040"/>
<reference evidence="19 20" key="1">
    <citation type="submission" date="2014-09" db="EMBL/GenBank/DDBJ databases">
        <title>Genome sequence of Sinomonas sp. MUSC 117.</title>
        <authorList>
            <person name="Lee L.-H."/>
        </authorList>
    </citation>
    <scope>NUCLEOTIDE SEQUENCE [LARGE SCALE GENOMIC DNA]</scope>
    <source>
        <strain evidence="19 20">MUSC 117</strain>
    </source>
</reference>
<name>A0A0B2AMJ1_9MICC</name>
<dbReference type="PROSITE" id="PS00611">
    <property type="entry name" value="HISOL_DEHYDROGENASE"/>
    <property type="match status" value="1"/>
</dbReference>
<comment type="catalytic activity">
    <reaction evidence="11 12">
        <text>L-histidinol + 2 NAD(+) + H2O = L-histidine + 2 NADH + 3 H(+)</text>
        <dbReference type="Rhea" id="RHEA:20641"/>
        <dbReference type="ChEBI" id="CHEBI:15377"/>
        <dbReference type="ChEBI" id="CHEBI:15378"/>
        <dbReference type="ChEBI" id="CHEBI:57540"/>
        <dbReference type="ChEBI" id="CHEBI:57595"/>
        <dbReference type="ChEBI" id="CHEBI:57699"/>
        <dbReference type="ChEBI" id="CHEBI:57945"/>
        <dbReference type="EC" id="1.1.1.23"/>
    </reaction>
</comment>
<dbReference type="InterPro" id="IPR001692">
    <property type="entry name" value="Histidinol_DH_CS"/>
</dbReference>
<evidence type="ECO:0000256" key="6">
    <source>
        <dbReference type="ARBA" id="ARBA00022723"/>
    </source>
</evidence>
<evidence type="ECO:0000256" key="9">
    <source>
        <dbReference type="ARBA" id="ARBA00023027"/>
    </source>
</evidence>
<feature type="binding site" evidence="12 15">
    <location>
        <position position="235"/>
    </location>
    <ligand>
        <name>NAD(+)</name>
        <dbReference type="ChEBI" id="CHEBI:57540"/>
    </ligand>
</feature>
<dbReference type="AlphaFoldDB" id="A0A0B2AMJ1"/>
<feature type="binding site" evidence="12 16">
    <location>
        <position position="283"/>
    </location>
    <ligand>
        <name>substrate</name>
    </ligand>
</feature>
<sequence>MTSPAPALDFRTIDLRGRSLGLAELRALVPRLEAEQGAAVEDAVRGIIADVRSGGFAALSMFAEKFDGVAQRHPRVPAEAIKHALEAVDPSVRAALEESIRRARLFAEAQRPADVTVRPGDGATVTQRWVPVRRVGLYVPGGLAVYPSSVIMNVIPAQAAGVGSIALASPPQRDNGGLPHPTILAAAALLGIDEVYAIGGAQAVVTFAYGIPAAEDSEGPLPSIEPADVVTGPGNIFVATAKRLVKGIVGIDAEAGPTEIAILADCTARPELVAVDLISQAEHDTRAGSVLVTDSPELIEAVRAQLLEQAEVTKHRERVLTALSGRQSGAVLVDDVDAGIAVCDAYAAEHLEVMTADAAEVATRIRNAGAIFVGDYSPVSLGDYTAGSNHVLPTSGTAAFSSGLNVATFLKAVQIIDYSEAALDAVARHIRSLSDAEDLPGHGDAVDRRFEERAFDPRP</sequence>
<evidence type="ECO:0000256" key="11">
    <source>
        <dbReference type="ARBA" id="ARBA00049489"/>
    </source>
</evidence>
<protein>
    <recommendedName>
        <fullName evidence="5 12">Histidinol dehydrogenase</fullName>
        <shortName evidence="12">HDH</shortName>
        <ecNumber evidence="4 12">1.1.1.23</ecNumber>
    </recommendedName>
</protein>
<feature type="binding site" evidence="12 16">
    <location>
        <position position="442"/>
    </location>
    <ligand>
        <name>substrate</name>
    </ligand>
</feature>
<feature type="binding site" evidence="12 17">
    <location>
        <position position="383"/>
    </location>
    <ligand>
        <name>Zn(2+)</name>
        <dbReference type="ChEBI" id="CHEBI:29105"/>
    </ligand>
</feature>
<dbReference type="SUPFAM" id="SSF53720">
    <property type="entry name" value="ALDH-like"/>
    <property type="match status" value="1"/>
</dbReference>
<dbReference type="FunFam" id="3.40.50.1980:FF:000001">
    <property type="entry name" value="Histidinol dehydrogenase"/>
    <property type="match status" value="1"/>
</dbReference>
<dbReference type="RefSeq" id="WP_043123060.1">
    <property type="nucleotide sequence ID" value="NZ_JTDL01000104.1"/>
</dbReference>
<accession>A0A0B2AMJ1</accession>